<evidence type="ECO:0000256" key="1">
    <source>
        <dbReference type="SAM" id="Phobius"/>
    </source>
</evidence>
<keyword evidence="1" id="KW-1133">Transmembrane helix</keyword>
<accession>A0AAJ0I288</accession>
<keyword evidence="1" id="KW-0812">Transmembrane</keyword>
<feature type="transmembrane region" description="Helical" evidence="1">
    <location>
        <begin position="31"/>
        <end position="52"/>
    </location>
</feature>
<dbReference type="GeneID" id="87875999"/>
<dbReference type="Proteomes" id="UP001285908">
    <property type="component" value="Unassembled WGS sequence"/>
</dbReference>
<proteinExistence type="predicted"/>
<evidence type="ECO:0000313" key="3">
    <source>
        <dbReference type="Proteomes" id="UP001285908"/>
    </source>
</evidence>
<keyword evidence="1" id="KW-0472">Membrane</keyword>
<name>A0AAJ0I288_9PEZI</name>
<comment type="caution">
    <text evidence="2">The sequence shown here is derived from an EMBL/GenBank/DDBJ whole genome shotgun (WGS) entry which is preliminary data.</text>
</comment>
<gene>
    <name evidence="2" type="ORF">B0T23DRAFT_398660</name>
</gene>
<dbReference type="AlphaFoldDB" id="A0AAJ0I288"/>
<organism evidence="2 3">
    <name type="scientific">Neurospora hispaniola</name>
    <dbReference type="NCBI Taxonomy" id="588809"/>
    <lineage>
        <taxon>Eukaryota</taxon>
        <taxon>Fungi</taxon>
        <taxon>Dikarya</taxon>
        <taxon>Ascomycota</taxon>
        <taxon>Pezizomycotina</taxon>
        <taxon>Sordariomycetes</taxon>
        <taxon>Sordariomycetidae</taxon>
        <taxon>Sordariales</taxon>
        <taxon>Sordariaceae</taxon>
        <taxon>Neurospora</taxon>
    </lineage>
</organism>
<protein>
    <submittedName>
        <fullName evidence="2">Uncharacterized protein</fullName>
    </submittedName>
</protein>
<keyword evidence="3" id="KW-1185">Reference proteome</keyword>
<reference evidence="2 3" key="1">
    <citation type="journal article" date="2023" name="Mol. Phylogenet. Evol.">
        <title>Genome-scale phylogeny and comparative genomics of the fungal order Sordariales.</title>
        <authorList>
            <person name="Hensen N."/>
            <person name="Bonometti L."/>
            <person name="Westerberg I."/>
            <person name="Brannstrom I.O."/>
            <person name="Guillou S."/>
            <person name="Cros-Aarteil S."/>
            <person name="Calhoun S."/>
            <person name="Haridas S."/>
            <person name="Kuo A."/>
            <person name="Mondo S."/>
            <person name="Pangilinan J."/>
            <person name="Riley R."/>
            <person name="LaButti K."/>
            <person name="Andreopoulos B."/>
            <person name="Lipzen A."/>
            <person name="Chen C."/>
            <person name="Yan M."/>
            <person name="Daum C."/>
            <person name="Ng V."/>
            <person name="Clum A."/>
            <person name="Steindorff A."/>
            <person name="Ohm R.A."/>
            <person name="Martin F."/>
            <person name="Silar P."/>
            <person name="Natvig D.O."/>
            <person name="Lalanne C."/>
            <person name="Gautier V."/>
            <person name="Ament-Velasquez S.L."/>
            <person name="Kruys A."/>
            <person name="Hutchinson M.I."/>
            <person name="Powell A.J."/>
            <person name="Barry K."/>
            <person name="Miller A.N."/>
            <person name="Grigoriev I.V."/>
            <person name="Debuchy R."/>
            <person name="Gladieux P."/>
            <person name="Hiltunen Thoren M."/>
            <person name="Johannesson H."/>
        </authorList>
    </citation>
    <scope>NUCLEOTIDE SEQUENCE [LARGE SCALE GENOMIC DNA]</scope>
    <source>
        <strain evidence="2 3">FGSC 10403</strain>
    </source>
</reference>
<sequence>MYRVGCVYTFELLSSELAVILKINAGLILPIFKYSTCTGVTGYIVFYLPYVIRKKKEVLLSSKDDLLKVEVYIVGLGELKISEKAKISFVNSKPFTYNIRF</sequence>
<dbReference type="EMBL" id="JAULSX010000007">
    <property type="protein sequence ID" value="KAK3487998.1"/>
    <property type="molecule type" value="Genomic_DNA"/>
</dbReference>
<dbReference type="RefSeq" id="XP_062690125.1">
    <property type="nucleotide sequence ID" value="XM_062838377.1"/>
</dbReference>
<evidence type="ECO:0000313" key="2">
    <source>
        <dbReference type="EMBL" id="KAK3487998.1"/>
    </source>
</evidence>